<evidence type="ECO:0000313" key="3">
    <source>
        <dbReference type="Proteomes" id="UP000019330"/>
    </source>
</evidence>
<proteinExistence type="predicted"/>
<feature type="region of interest" description="Disordered" evidence="1">
    <location>
        <begin position="171"/>
        <end position="203"/>
    </location>
</feature>
<sequence length="532" mass="59373">MKNHTNSFFIKEGPREVEFDIDKVFLHNSGNGQVISLRSEEIKDLLDEKLLKLDYSLKQRHVELVDYLRKVEGRISRVEDEILGHGVNSLEEIGNFGSKSMNLLGIKSQTNVRDDESGDSIRKEVANLPNISLDQEELDALLEGLNEISRDNKKSLSSSNNLVNDVGNRSFEKVSGNESSGVDINHDLSATSESNTYDIPGLLPSKGDEAPLGVNFATSECNNPLIEPSSLSVVNNVGNCDSSKAQELMTSLYDDKFLRASNIDENSAVNSDSGGPNDINLDNLVLNEGISNSKSIDSKNVLSHEQDNLSDHNSTLDNGLEQIEYSGQNLENLNIEKFKEGNEELRELHDTNIHKIDSVDVNLSDSESLLGSSNVVNDSDFKESQEIDNITSGLKRLDNFEDVLKADLNCVDLQGCIKDLEEENLYDSEVSDLDEKLEQDKEVGSYPLKEQGIQDYNKASDFSFAGVETIINKFNDNDYLSEIQLSDEERDVLVKFISQLESDLDSNPKCGSFKIKREYEILQKIKRLLGRE</sequence>
<dbReference type="AlphaFoldDB" id="W5SWA6"/>
<reference evidence="2" key="1">
    <citation type="submission" date="2013-04" db="EMBL/GenBank/DDBJ databases">
        <title>Comparative Genomics of Relapsing Fever Spirochetes.</title>
        <authorList>
            <person name="Schwan T.G."/>
            <person name="Raffel S.J."/>
            <person name="Porcella S.F."/>
            <person name="Martens C.A."/>
            <person name="Bruno D.P."/>
            <person name="Ricklefs S.M."/>
            <person name="Barbian K.B."/>
        </authorList>
    </citation>
    <scope>NUCLEOTIDE SEQUENCE [LARGE SCALE GENOMIC DNA]</scope>
    <source>
        <strain evidence="2">Co53</strain>
    </source>
</reference>
<accession>W5SWA6</accession>
<feature type="compositionally biased region" description="Polar residues" evidence="1">
    <location>
        <begin position="176"/>
        <end position="197"/>
    </location>
</feature>
<protein>
    <submittedName>
        <fullName evidence="2">Uncharacterized protein</fullName>
    </submittedName>
</protein>
<dbReference type="EMBL" id="CP005745">
    <property type="protein sequence ID" value="AHH10943.1"/>
    <property type="molecule type" value="Genomic_DNA"/>
</dbReference>
<dbReference type="OrthoDB" id="350559at2"/>
<dbReference type="PATRIC" id="fig|1313292.3.peg.810"/>
<organism evidence="2 3">
    <name type="scientific">Borrelia coriaceae ATCC 43381</name>
    <dbReference type="NCBI Taxonomy" id="1408429"/>
    <lineage>
        <taxon>Bacteria</taxon>
        <taxon>Pseudomonadati</taxon>
        <taxon>Spirochaetota</taxon>
        <taxon>Spirochaetia</taxon>
        <taxon>Spirochaetales</taxon>
        <taxon>Borreliaceae</taxon>
        <taxon>Borrelia</taxon>
    </lineage>
</organism>
<name>W5SWA6_9SPIR</name>
<dbReference type="Proteomes" id="UP000019330">
    <property type="component" value="Chromosome"/>
</dbReference>
<evidence type="ECO:0000256" key="1">
    <source>
        <dbReference type="SAM" id="MobiDB-lite"/>
    </source>
</evidence>
<dbReference type="STRING" id="1313292.BCO_0040300"/>
<dbReference type="RefSeq" id="WP_025408324.1">
    <property type="nucleotide sequence ID" value="NZ_CP005745.1"/>
</dbReference>
<evidence type="ECO:0000313" key="2">
    <source>
        <dbReference type="EMBL" id="AHH10943.1"/>
    </source>
</evidence>
<gene>
    <name evidence="2" type="ORF">BCO_0040300</name>
</gene>
<dbReference type="HOGENOM" id="CLU_511607_0_0_12"/>
<keyword evidence="3" id="KW-1185">Reference proteome</keyword>